<dbReference type="InterPro" id="IPR013762">
    <property type="entry name" value="Integrase-like_cat_sf"/>
</dbReference>
<comment type="caution">
    <text evidence="3">The sequence shown here is derived from an EMBL/GenBank/DDBJ whole genome shotgun (WGS) entry which is preliminary data.</text>
</comment>
<evidence type="ECO:0000256" key="1">
    <source>
        <dbReference type="ARBA" id="ARBA00023172"/>
    </source>
</evidence>
<evidence type="ECO:0000313" key="4">
    <source>
        <dbReference type="Proteomes" id="UP000022611"/>
    </source>
</evidence>
<dbReference type="HOGENOM" id="CLU_933408_0_0_6"/>
<evidence type="ECO:0000259" key="2">
    <source>
        <dbReference type="PROSITE" id="PS51898"/>
    </source>
</evidence>
<keyword evidence="1" id="KW-0233">DNA recombination</keyword>
<dbReference type="SUPFAM" id="SSF56349">
    <property type="entry name" value="DNA breaking-rejoining enzymes"/>
    <property type="match status" value="1"/>
</dbReference>
<dbReference type="Gene3D" id="1.10.443.10">
    <property type="entry name" value="Intergrase catalytic core"/>
    <property type="match status" value="1"/>
</dbReference>
<protein>
    <recommendedName>
        <fullName evidence="2">Tyr recombinase domain-containing protein</fullName>
    </recommendedName>
</protein>
<dbReference type="InterPro" id="IPR002104">
    <property type="entry name" value="Integrase_catalytic"/>
</dbReference>
<dbReference type="GO" id="GO:0006310">
    <property type="term" value="P:DNA recombination"/>
    <property type="evidence" value="ECO:0007669"/>
    <property type="project" value="UniProtKB-KW"/>
</dbReference>
<evidence type="ECO:0000313" key="3">
    <source>
        <dbReference type="EMBL" id="EXF94166.1"/>
    </source>
</evidence>
<dbReference type="PATRIC" id="fig|1042209.11.peg.4504"/>
<proteinExistence type="predicted"/>
<gene>
    <name evidence="3" type="ORF">HK44_010500</name>
</gene>
<name>A0A010RNU4_PSEFL</name>
<dbReference type="AlphaFoldDB" id="A0A010RNU4"/>
<feature type="domain" description="Tyr recombinase" evidence="2">
    <location>
        <begin position="169"/>
        <end position="350"/>
    </location>
</feature>
<organism evidence="3 4">
    <name type="scientific">Pseudomonas fluorescens HK44</name>
    <dbReference type="NCBI Taxonomy" id="1042209"/>
    <lineage>
        <taxon>Bacteria</taxon>
        <taxon>Pseudomonadati</taxon>
        <taxon>Pseudomonadota</taxon>
        <taxon>Gammaproteobacteria</taxon>
        <taxon>Pseudomonadales</taxon>
        <taxon>Pseudomonadaceae</taxon>
        <taxon>Pseudomonas</taxon>
    </lineage>
</organism>
<reference evidence="3 4" key="1">
    <citation type="journal article" date="2011" name="J. Bacteriol.">
        <title>Draft genome sequence of the polycyclic aromatic hydrocarbon-degrading, genetically engineered bioluminescent bioreporter Pseudomonas fluorescens HK44.</title>
        <authorList>
            <person name="Chauhan A."/>
            <person name="Layton A.C."/>
            <person name="Williams D.E."/>
            <person name="Smartt A.E."/>
            <person name="Ripp S."/>
            <person name="Karpinets T.V."/>
            <person name="Brown S.D."/>
            <person name="Sayler G.S."/>
        </authorList>
    </citation>
    <scope>NUCLEOTIDE SEQUENCE [LARGE SCALE GENOMIC DNA]</scope>
    <source>
        <strain evidence="3 4">HK44</strain>
    </source>
</reference>
<dbReference type="GO" id="GO:0003677">
    <property type="term" value="F:DNA binding"/>
    <property type="evidence" value="ECO:0007669"/>
    <property type="project" value="InterPro"/>
</dbReference>
<dbReference type="OrthoDB" id="7033627at2"/>
<dbReference type="InterPro" id="IPR011010">
    <property type="entry name" value="DNA_brk_join_enz"/>
</dbReference>
<dbReference type="RefSeq" id="WP_019692565.1">
    <property type="nucleotide sequence ID" value="NZ_AFOY02000015.1"/>
</dbReference>
<dbReference type="PROSITE" id="PS51898">
    <property type="entry name" value="TYR_RECOMBINASE"/>
    <property type="match status" value="1"/>
</dbReference>
<accession>A0A010RNU4</accession>
<dbReference type="Proteomes" id="UP000022611">
    <property type="component" value="Unassembled WGS sequence"/>
</dbReference>
<sequence>MRVPVYPEDLLPQAAFKKIAKSIQKRWPGNSPVQLTLAHETLSKGLGYANYHDLIKESVICPWGAETPALSAVHAQITAAISSVLALANDTSVPRSVLEPFVETLPLKALSTFKGAASRGVEVTKSPMPDFNQTEICFVNTTAPKSEVPSYTRPPIMHKRSRLHASPLGLEVFIHSDAIKQIVENSGNLRDRSLFTLLETGLRRDVILGAKVSQVVSLDTYMPSSKEMSIEITKTKPPQPLGNTAVIEKYISAENLSADDYLFPGNDRTQPMSTAQLLRIYRSWERQAQLPRSTLTPHALRLATVARLAASTPTPHFGIERFADQLGHCSSSMAEQYASLTATGADSTLKTKKRRT</sequence>
<dbReference type="Pfam" id="PF00589">
    <property type="entry name" value="Phage_integrase"/>
    <property type="match status" value="1"/>
</dbReference>
<dbReference type="GO" id="GO:0015074">
    <property type="term" value="P:DNA integration"/>
    <property type="evidence" value="ECO:0007669"/>
    <property type="project" value="InterPro"/>
</dbReference>
<dbReference type="EMBL" id="AFOY02000015">
    <property type="protein sequence ID" value="EXF94166.1"/>
    <property type="molecule type" value="Genomic_DNA"/>
</dbReference>